<protein>
    <submittedName>
        <fullName evidence="2">HK97 gp10 family phage protein</fullName>
    </submittedName>
</protein>
<dbReference type="RefSeq" id="WP_207988549.1">
    <property type="nucleotide sequence ID" value="NZ_JAGBKM010000001.1"/>
</dbReference>
<reference evidence="2 3" key="1">
    <citation type="submission" date="2021-03" db="EMBL/GenBank/DDBJ databases">
        <authorList>
            <person name="Shang D.-D."/>
            <person name="Du Z.-J."/>
            <person name="Chen G.-J."/>
        </authorList>
    </citation>
    <scope>NUCLEOTIDE SEQUENCE [LARGE SCALE GENOMIC DNA]</scope>
    <source>
        <strain evidence="2 3">F1192</strain>
    </source>
</reference>
<dbReference type="InterPro" id="IPR010064">
    <property type="entry name" value="HK97-gp10_tail"/>
</dbReference>
<sequence length="167" mass="18673">MANEITGLDEVQAKLRQLGNKRKAKNAANRASRKAMNIVKKAARENAKRIDDKDSPEKIWKNIVVKAGKTKGYDNVTMKVGVKGGARKYANTRANRRANRAGRSYQTQGSKKNPGGDTWYWRFKEFGSATNNADPFLRPALNNNINAVQAEFTRAYSAELDKEIAKL</sequence>
<organism evidence="2 3">
    <name type="scientific">Psychrobacter coccoides</name>
    <dbReference type="NCBI Taxonomy" id="2818440"/>
    <lineage>
        <taxon>Bacteria</taxon>
        <taxon>Pseudomonadati</taxon>
        <taxon>Pseudomonadota</taxon>
        <taxon>Gammaproteobacteria</taxon>
        <taxon>Moraxellales</taxon>
        <taxon>Moraxellaceae</taxon>
        <taxon>Psychrobacter</taxon>
    </lineage>
</organism>
<dbReference type="NCBIfam" id="TIGR01725">
    <property type="entry name" value="phge_HK97_gp10"/>
    <property type="match status" value="1"/>
</dbReference>
<feature type="region of interest" description="Disordered" evidence="1">
    <location>
        <begin position="94"/>
        <end position="116"/>
    </location>
</feature>
<keyword evidence="3" id="KW-1185">Reference proteome</keyword>
<dbReference type="EMBL" id="JAGBKM010000001">
    <property type="protein sequence ID" value="MBO1529650.1"/>
    <property type="molecule type" value="Genomic_DNA"/>
</dbReference>
<proteinExistence type="predicted"/>
<evidence type="ECO:0000313" key="3">
    <source>
        <dbReference type="Proteomes" id="UP000664554"/>
    </source>
</evidence>
<gene>
    <name evidence="2" type="ORF">J3492_00280</name>
</gene>
<name>A0ABS3NKM4_9GAMM</name>
<dbReference type="Proteomes" id="UP000664554">
    <property type="component" value="Unassembled WGS sequence"/>
</dbReference>
<evidence type="ECO:0000256" key="1">
    <source>
        <dbReference type="SAM" id="MobiDB-lite"/>
    </source>
</evidence>
<comment type="caution">
    <text evidence="2">The sequence shown here is derived from an EMBL/GenBank/DDBJ whole genome shotgun (WGS) entry which is preliminary data.</text>
</comment>
<accession>A0ABS3NKM4</accession>
<evidence type="ECO:0000313" key="2">
    <source>
        <dbReference type="EMBL" id="MBO1529650.1"/>
    </source>
</evidence>